<feature type="transmembrane region" description="Helical" evidence="1">
    <location>
        <begin position="119"/>
        <end position="150"/>
    </location>
</feature>
<evidence type="ECO:0000313" key="2">
    <source>
        <dbReference type="EMBL" id="CAB4552629.1"/>
    </source>
</evidence>
<feature type="transmembrane region" description="Helical" evidence="1">
    <location>
        <begin position="199"/>
        <end position="217"/>
    </location>
</feature>
<feature type="transmembrane region" description="Helical" evidence="1">
    <location>
        <begin position="170"/>
        <end position="192"/>
    </location>
</feature>
<dbReference type="PANTHER" id="PTHR37305:SF1">
    <property type="entry name" value="MEMBRANE PROTEIN"/>
    <property type="match status" value="1"/>
</dbReference>
<accession>A0A6J6CQF3</accession>
<dbReference type="AlphaFoldDB" id="A0A6J6CQF3"/>
<proteinExistence type="predicted"/>
<name>A0A6J6CQF3_9ZZZZ</name>
<feature type="transmembrane region" description="Helical" evidence="1">
    <location>
        <begin position="70"/>
        <end position="98"/>
    </location>
</feature>
<feature type="transmembrane region" description="Helical" evidence="1">
    <location>
        <begin position="26"/>
        <end position="50"/>
    </location>
</feature>
<dbReference type="EMBL" id="CAEZSR010000032">
    <property type="protein sequence ID" value="CAB4552629.1"/>
    <property type="molecule type" value="Genomic_DNA"/>
</dbReference>
<keyword evidence="1" id="KW-0472">Membrane</keyword>
<feature type="transmembrane region" description="Helical" evidence="1">
    <location>
        <begin position="255"/>
        <end position="273"/>
    </location>
</feature>
<dbReference type="Pfam" id="PF12730">
    <property type="entry name" value="ABC2_membrane_4"/>
    <property type="match status" value="1"/>
</dbReference>
<reference evidence="2" key="1">
    <citation type="submission" date="2020-05" db="EMBL/GenBank/DDBJ databases">
        <authorList>
            <person name="Chiriac C."/>
            <person name="Salcher M."/>
            <person name="Ghai R."/>
            <person name="Kavagutti S V."/>
        </authorList>
    </citation>
    <scope>NUCLEOTIDE SEQUENCE</scope>
</reference>
<keyword evidence="1" id="KW-1133">Transmembrane helix</keyword>
<evidence type="ECO:0000256" key="1">
    <source>
        <dbReference type="SAM" id="Phobius"/>
    </source>
</evidence>
<sequence length="280" mass="29184">METYSARRTLSVRVELTRQLRRRRTAAAFGLVIALPVVVVLAVEFGSSAGGGGLADGDFDVFGLMASGPWNFALSGLFFSSAFLLVILAAMFLGDTVAGEASWSTMRYLLAAPVPRRRFLFVKAVVGLLLTLSMLLVLVATAFVLGLLAFGDGTLVSPLSGALGVGESSVRLAVITGYIAVTLLVPAGVAFLASVSTDVPLGAVGAAVVIVVVANILDAIEALGSIRAILPTRYAGAWADALGPSIVWDEMAVGLFYNVTVFVVLVGIAVLRFDRKDVMS</sequence>
<keyword evidence="1" id="KW-0812">Transmembrane</keyword>
<dbReference type="PANTHER" id="PTHR37305">
    <property type="entry name" value="INTEGRAL MEMBRANE PROTEIN-RELATED"/>
    <property type="match status" value="1"/>
</dbReference>
<gene>
    <name evidence="2" type="ORF">UFOPK1493_01182</name>
</gene>
<organism evidence="2">
    <name type="scientific">freshwater metagenome</name>
    <dbReference type="NCBI Taxonomy" id="449393"/>
    <lineage>
        <taxon>unclassified sequences</taxon>
        <taxon>metagenomes</taxon>
        <taxon>ecological metagenomes</taxon>
    </lineage>
</organism>
<protein>
    <submittedName>
        <fullName evidence="2">Unannotated protein</fullName>
    </submittedName>
</protein>